<evidence type="ECO:0000313" key="2">
    <source>
        <dbReference type="EMBL" id="GAT61761.1"/>
    </source>
</evidence>
<dbReference type="PANTHER" id="PTHR16214:SF3">
    <property type="entry name" value="TRANSMEMBRANE PROTEIN 260"/>
    <property type="match status" value="1"/>
</dbReference>
<evidence type="ECO:0008006" key="4">
    <source>
        <dbReference type="Google" id="ProtNLM"/>
    </source>
</evidence>
<dbReference type="Pfam" id="PF11028">
    <property type="entry name" value="TMEM260-like"/>
    <property type="match status" value="1"/>
</dbReference>
<feature type="transmembrane region" description="Helical" evidence="1">
    <location>
        <begin position="592"/>
        <end position="613"/>
    </location>
</feature>
<comment type="caution">
    <text evidence="2">The sequence shown here is derived from an EMBL/GenBank/DDBJ whole genome shotgun (WGS) entry which is preliminary data.</text>
</comment>
<accession>A0A170YFB9</accession>
<reference evidence="3" key="2">
    <citation type="journal article" date="2017" name="Genome Announc.">
        <title>Draft genome sequence of Paludibacter jiangxiensis NM7(T), a propionate-producing fermentative bacterium.</title>
        <authorList>
            <person name="Qiu Y.-L."/>
            <person name="Tourlousse D.M."/>
            <person name="Matsuura N."/>
            <person name="Ohashi A."/>
            <person name="Sekiguchi Y."/>
        </authorList>
    </citation>
    <scope>NUCLEOTIDE SEQUENCE [LARGE SCALE GENOMIC DNA]</scope>
    <source>
        <strain evidence="3">NM7</strain>
    </source>
</reference>
<feature type="transmembrane region" description="Helical" evidence="1">
    <location>
        <begin position="117"/>
        <end position="134"/>
    </location>
</feature>
<feature type="transmembrane region" description="Helical" evidence="1">
    <location>
        <begin position="337"/>
        <end position="357"/>
    </location>
</feature>
<sequence length="1076" mass="121850">MKNFKLINTISGWVAFAAAAIVYIITLEPTASFWDCPEFITVAAKLEVGHPPGSPLHALIGHFFSLFASDKTQIAYCVNVATAIYSALTILFLFWTITYFARKVVAAKGEELTTGRAIAVLGAGFVGAWAFMFSDSFWWSAEEAEVYGFSTLCTAVVIWAMCKWEEVSDEPYAERWIILLAYVMGLSIGVHILNLLAIPALVLIYYFKKYQVNKKGLAIAMLVSIAILAGLLYGLMPSYFWLAGYVELFFVNTLSMPFNSGLLAYIAISAIALGWALYETRAQKNDTRAKIAFLVAIALSGVPFLGTRLWLGIVILAATALLFFYFKKALSNHAMHLIVTVVTMLLIGYSTFAVIVIRSNATPPMDQNGPDNVFSLMSYLSRDQYGDQPSLVYGPLYTAEYKWKPAEGGTCLPEEKIGAPRYAKKPKANPNDKDQYIITGYKKDIVYDDAFCTLFPRMYSQQPSHVQAYKEWAGEPENTVDYEPCGQQQSAQAPSFIQNIGFFFSYQVNFMYWRYFMWNFSGRQNDMQSMGEVDRGNWITGINFIDNLMVGDQSNLPDELSQNKGHNRYFLLPLLLGLLGLFYLVYRGKEGMHAFWIILVLFFMMGIAIVIYLNQTPAQPRERDYAYLGSFYAFAIWIGLGVLAIYRFLEKRFNAKISAVVASILGLIIPGILCAQNWDDHDRSGRYTCRDFGKNYLVGLPPNSIIFTCGDNDTFPLWYCNEVEQFRPDVRVCNLSYLQTDWYIDQMKRQAYTSAPLPISWDASQYMSGSHEVARVYDTKDSTKVDLKTAMSFVLSKDPRTKDQFGQDIFPTSTVLLPVDKQSVLNNKVVPAHLADKVLPVMEMKVGSQITKSDLILMDILKTNNWKRPVYIAATVGNSMYNVRLSDYFQREGIVNRIVPVKMEEGTNTNTAAMYDNLMHKYKWGGIQNSKVYLDENIVRMVSMFRMQFAGLAEALILENKKDSALKVLDYGMKVVPPTTLPHDYFTMNMGRFYYELGKTAKGDEIMNAVAKQSIKSLTWYAALTPKQMRSASERIQNNMATLSNLLYFADKYKRKQIVGQYSAQFQVFAKVFHMQ</sequence>
<evidence type="ECO:0000313" key="3">
    <source>
        <dbReference type="Proteomes" id="UP000076586"/>
    </source>
</evidence>
<keyword evidence="3" id="KW-1185">Reference proteome</keyword>
<feature type="transmembrane region" description="Helical" evidence="1">
    <location>
        <begin position="74"/>
        <end position="97"/>
    </location>
</feature>
<feature type="transmembrane region" description="Helical" evidence="1">
    <location>
        <begin position="219"/>
        <end position="242"/>
    </location>
</feature>
<evidence type="ECO:0000256" key="1">
    <source>
        <dbReference type="SAM" id="Phobius"/>
    </source>
</evidence>
<dbReference type="OrthoDB" id="9807602at2"/>
<feature type="transmembrane region" description="Helical" evidence="1">
    <location>
        <begin position="292"/>
        <end position="325"/>
    </location>
</feature>
<dbReference type="EMBL" id="BDCR01000001">
    <property type="protein sequence ID" value="GAT61761.1"/>
    <property type="molecule type" value="Genomic_DNA"/>
</dbReference>
<dbReference type="AlphaFoldDB" id="A0A170YFB9"/>
<dbReference type="InterPro" id="IPR021280">
    <property type="entry name" value="TMEM260-like"/>
</dbReference>
<keyword evidence="1" id="KW-1133">Transmembrane helix</keyword>
<keyword evidence="1" id="KW-0472">Membrane</keyword>
<dbReference type="InterPro" id="IPR052724">
    <property type="entry name" value="GT117_domain-containing"/>
</dbReference>
<organism evidence="2 3">
    <name type="scientific">Paludibacter jiangxiensis</name>
    <dbReference type="NCBI Taxonomy" id="681398"/>
    <lineage>
        <taxon>Bacteria</taxon>
        <taxon>Pseudomonadati</taxon>
        <taxon>Bacteroidota</taxon>
        <taxon>Bacteroidia</taxon>
        <taxon>Bacteroidales</taxon>
        <taxon>Paludibacteraceae</taxon>
        <taxon>Paludibacter</taxon>
    </lineage>
</organism>
<feature type="transmembrane region" description="Helical" evidence="1">
    <location>
        <begin position="176"/>
        <end position="207"/>
    </location>
</feature>
<feature type="transmembrane region" description="Helical" evidence="1">
    <location>
        <begin position="625"/>
        <end position="649"/>
    </location>
</feature>
<dbReference type="STRING" id="681398.PJIAN_1344"/>
<feature type="transmembrane region" description="Helical" evidence="1">
    <location>
        <begin position="569"/>
        <end position="586"/>
    </location>
</feature>
<reference evidence="3" key="1">
    <citation type="submission" date="2016-04" db="EMBL/GenBank/DDBJ databases">
        <title>Draft genome sequence of Paludibacter jiangxiensis strain NM7.</title>
        <authorList>
            <person name="Qiu Y."/>
            <person name="Matsuura N."/>
            <person name="Ohashi A."/>
            <person name="Tourlousse M.D."/>
            <person name="Sekiguchi Y."/>
        </authorList>
    </citation>
    <scope>NUCLEOTIDE SEQUENCE [LARGE SCALE GENOMIC DNA]</scope>
    <source>
        <strain evidence="3">NM7</strain>
    </source>
</reference>
<feature type="transmembrane region" description="Helical" evidence="1">
    <location>
        <begin position="262"/>
        <end position="280"/>
    </location>
</feature>
<gene>
    <name evidence="2" type="ORF">PJIAN_1344</name>
</gene>
<proteinExistence type="predicted"/>
<dbReference type="PANTHER" id="PTHR16214">
    <property type="entry name" value="TRANSMEMBRANE PROTEIN 260"/>
    <property type="match status" value="1"/>
</dbReference>
<keyword evidence="1" id="KW-0812">Transmembrane</keyword>
<dbReference type="Proteomes" id="UP000076586">
    <property type="component" value="Unassembled WGS sequence"/>
</dbReference>
<dbReference type="RefSeq" id="WP_068701420.1">
    <property type="nucleotide sequence ID" value="NZ_BDCR01000001.1"/>
</dbReference>
<protein>
    <recommendedName>
        <fullName evidence="4">DUF2723 domain-containing protein</fullName>
    </recommendedName>
</protein>
<name>A0A170YFB9_9BACT</name>
<feature type="transmembrane region" description="Helical" evidence="1">
    <location>
        <begin position="6"/>
        <end position="25"/>
    </location>
</feature>